<evidence type="ECO:0000259" key="2">
    <source>
        <dbReference type="SMART" id="SM00460"/>
    </source>
</evidence>
<keyword evidence="1" id="KW-0472">Membrane</keyword>
<dbReference type="SMART" id="SM00460">
    <property type="entry name" value="TGc"/>
    <property type="match status" value="1"/>
</dbReference>
<dbReference type="RefSeq" id="WP_020814020.1">
    <property type="nucleotide sequence ID" value="NZ_ATAY01000011.1"/>
</dbReference>
<feature type="transmembrane region" description="Helical" evidence="1">
    <location>
        <begin position="41"/>
        <end position="65"/>
    </location>
</feature>
<evidence type="ECO:0000313" key="4">
    <source>
        <dbReference type="Proteomes" id="UP000016860"/>
    </source>
</evidence>
<name>U4R720_9FIRM</name>
<dbReference type="PATRIC" id="fig|1330534.3.peg.375"/>
<accession>U4R720</accession>
<feature type="domain" description="Transglutaminase-like" evidence="2">
    <location>
        <begin position="314"/>
        <end position="376"/>
    </location>
</feature>
<dbReference type="OrthoDB" id="1817605at2"/>
<evidence type="ECO:0000313" key="3">
    <source>
        <dbReference type="EMBL" id="EPR13985.1"/>
    </source>
</evidence>
<dbReference type="STRING" id="1330534.L323_01890"/>
<evidence type="ECO:0000256" key="1">
    <source>
        <dbReference type="SAM" id="Phobius"/>
    </source>
</evidence>
<feature type="transmembrane region" description="Helical" evidence="1">
    <location>
        <begin position="93"/>
        <end position="116"/>
    </location>
</feature>
<dbReference type="InterPro" id="IPR038765">
    <property type="entry name" value="Papain-like_cys_pep_sf"/>
</dbReference>
<dbReference type="AlphaFoldDB" id="U4R720"/>
<gene>
    <name evidence="3" type="ORF">L323_01890</name>
</gene>
<dbReference type="Gene3D" id="3.10.620.30">
    <property type="match status" value="1"/>
</dbReference>
<dbReference type="Proteomes" id="UP000016860">
    <property type="component" value="Unassembled WGS sequence"/>
</dbReference>
<dbReference type="InterPro" id="IPR002931">
    <property type="entry name" value="Transglutaminase-like"/>
</dbReference>
<organism evidence="3 4">
    <name type="scientific">Ruminiclostridium papyrosolvens C7</name>
    <dbReference type="NCBI Taxonomy" id="1330534"/>
    <lineage>
        <taxon>Bacteria</taxon>
        <taxon>Bacillati</taxon>
        <taxon>Bacillota</taxon>
        <taxon>Clostridia</taxon>
        <taxon>Eubacteriales</taxon>
        <taxon>Oscillospiraceae</taxon>
        <taxon>Ruminiclostridium</taxon>
    </lineage>
</organism>
<feature type="transmembrane region" description="Helical" evidence="1">
    <location>
        <begin position="144"/>
        <end position="168"/>
    </location>
</feature>
<dbReference type="Pfam" id="PF01841">
    <property type="entry name" value="Transglut_core"/>
    <property type="match status" value="1"/>
</dbReference>
<feature type="transmembrane region" description="Helical" evidence="1">
    <location>
        <begin position="12"/>
        <end position="29"/>
    </location>
</feature>
<keyword evidence="1" id="KW-1133">Transmembrane helix</keyword>
<dbReference type="EMBL" id="ATAY01000011">
    <property type="protein sequence ID" value="EPR13985.1"/>
    <property type="molecule type" value="Genomic_DNA"/>
</dbReference>
<dbReference type="SUPFAM" id="SSF54001">
    <property type="entry name" value="Cysteine proteinases"/>
    <property type="match status" value="1"/>
</dbReference>
<dbReference type="PANTHER" id="PTHR33490">
    <property type="entry name" value="BLR5614 PROTEIN-RELATED"/>
    <property type="match status" value="1"/>
</dbReference>
<comment type="caution">
    <text evidence="3">The sequence shown here is derived from an EMBL/GenBank/DDBJ whole genome shotgun (WGS) entry which is preliminary data.</text>
</comment>
<proteinExistence type="predicted"/>
<protein>
    <submittedName>
        <fullName evidence="3">Transglutaminase</fullName>
    </submittedName>
</protein>
<dbReference type="PANTHER" id="PTHR33490:SF3">
    <property type="entry name" value="CONSERVED INTEGRAL MEMBRANE PROTEIN"/>
    <property type="match status" value="1"/>
</dbReference>
<keyword evidence="1" id="KW-0812">Transmembrane</keyword>
<reference evidence="3 4" key="1">
    <citation type="journal article" date="2013" name="Genome Announc.">
        <title>Draft Genome Sequence of the Cellulolytic Bacterium Clostridium papyrosolvens C7 (ATCC 700395).</title>
        <authorList>
            <person name="Zepeda V."/>
            <person name="Dassa B."/>
            <person name="Borovok I."/>
            <person name="Lamed R."/>
            <person name="Bayer E.A."/>
            <person name="Cate J.H."/>
        </authorList>
    </citation>
    <scope>NUCLEOTIDE SEQUENCE [LARGE SCALE GENOMIC DNA]</scope>
    <source>
        <strain evidence="3 4">C7</strain>
    </source>
</reference>
<sequence>MTHLIDILTNPINIIIILPVLITLVSSLVTRYNRERVIKSFYSIINSVELITGLLIALLLTRGILFDNDNKFFVYIRNHMPETAKASLAANNIYTYLCVAFVVLLIVVLIIKLVMYPLYKHVFGAMAQGIYKVMSSMSSVTRRIIAFVCSIPKAAVSLICISFVLYFFSYYFTVPGLSVWIDDSVVLQGVYKTALKPVIESEIAKKIPVIINDRFVSATMNGQEVKIAENIRDTLDSYNIKVIQYFNGVTLDDAVKSNDEIDKLALDLTEGKSGEYDKAKAIYKWITKNIKYDYPKAKQIAVKTEGTKSGSIICYETRKGICFDYSSLFISMCRVNGIKVRLVTGLGYSGLAWGDHAWNQFYDSNEKKWINVDCTFGVTGNYFNSSKFNLDHKGDRVQEEW</sequence>